<gene>
    <name evidence="7" type="primary">ruvX</name>
    <name evidence="7" type="ORF">IAB68_06150</name>
</gene>
<dbReference type="GO" id="GO:0016788">
    <property type="term" value="F:hydrolase activity, acting on ester bonds"/>
    <property type="evidence" value="ECO:0007669"/>
    <property type="project" value="UniProtKB-UniRule"/>
</dbReference>
<evidence type="ECO:0000313" key="7">
    <source>
        <dbReference type="EMBL" id="HIU40858.1"/>
    </source>
</evidence>
<organism evidence="7 8">
    <name type="scientific">Candidatus Aphodocola excrementigallinarum</name>
    <dbReference type="NCBI Taxonomy" id="2840670"/>
    <lineage>
        <taxon>Bacteria</taxon>
        <taxon>Bacillati</taxon>
        <taxon>Bacillota</taxon>
        <taxon>Bacilli</taxon>
        <taxon>Candidatus Aphodocola</taxon>
    </lineage>
</organism>
<dbReference type="NCBIfam" id="TIGR00250">
    <property type="entry name" value="RNAse_H_YqgF"/>
    <property type="match status" value="1"/>
</dbReference>
<reference evidence="7" key="1">
    <citation type="submission" date="2020-10" db="EMBL/GenBank/DDBJ databases">
        <authorList>
            <person name="Gilroy R."/>
        </authorList>
    </citation>
    <scope>NUCLEOTIDE SEQUENCE</scope>
    <source>
        <strain evidence="7">CHK193-30670</strain>
    </source>
</reference>
<reference evidence="7" key="2">
    <citation type="journal article" date="2021" name="PeerJ">
        <title>Extensive microbial diversity within the chicken gut microbiome revealed by metagenomics and culture.</title>
        <authorList>
            <person name="Gilroy R."/>
            <person name="Ravi A."/>
            <person name="Getino M."/>
            <person name="Pursley I."/>
            <person name="Horton D.L."/>
            <person name="Alikhan N.F."/>
            <person name="Baker D."/>
            <person name="Gharbi K."/>
            <person name="Hall N."/>
            <person name="Watson M."/>
            <person name="Adriaenssens E.M."/>
            <person name="Foster-Nyarko E."/>
            <person name="Jarju S."/>
            <person name="Secka A."/>
            <person name="Antonio M."/>
            <person name="Oren A."/>
            <person name="Chaudhuri R.R."/>
            <person name="La Ragione R."/>
            <person name="Hildebrand F."/>
            <person name="Pallen M.J."/>
        </authorList>
    </citation>
    <scope>NUCLEOTIDE SEQUENCE</scope>
    <source>
        <strain evidence="7">CHK193-30670</strain>
    </source>
</reference>
<keyword evidence="1 5" id="KW-0963">Cytoplasm</keyword>
<dbReference type="EMBL" id="DVMT01000061">
    <property type="protein sequence ID" value="HIU40858.1"/>
    <property type="molecule type" value="Genomic_DNA"/>
</dbReference>
<name>A0A9D1LHH4_9FIRM</name>
<dbReference type="Proteomes" id="UP000824074">
    <property type="component" value="Unassembled WGS sequence"/>
</dbReference>
<proteinExistence type="inferred from homology"/>
<dbReference type="AlphaFoldDB" id="A0A9D1LHH4"/>
<keyword evidence="4 5" id="KW-0378">Hydrolase</keyword>
<sequence>MRIVGLDLGTKTLGVAISDATETIASGLTTLRFTENKPVECLTDLKKIIDEYDAKLIVIGLPKNMNNTLGHAVQRTRDFSSILNDKFNIPIVEQDERLSSVSANNVLLQADVSRKKRKSKVDELAATIILQNYLDIRKGMKNG</sequence>
<dbReference type="SMART" id="SM00732">
    <property type="entry name" value="YqgFc"/>
    <property type="match status" value="1"/>
</dbReference>
<keyword evidence="2 5" id="KW-0690">Ribosome biogenesis</keyword>
<keyword evidence="3 5" id="KW-0540">Nuclease</keyword>
<dbReference type="PANTHER" id="PTHR33317">
    <property type="entry name" value="POLYNUCLEOTIDYL TRANSFERASE, RIBONUCLEASE H-LIKE SUPERFAMILY PROTEIN"/>
    <property type="match status" value="1"/>
</dbReference>
<dbReference type="InterPro" id="IPR037027">
    <property type="entry name" value="YqgF/RNaseH-like_dom_sf"/>
</dbReference>
<dbReference type="InterPro" id="IPR006641">
    <property type="entry name" value="YqgF/RNaseH-like_dom"/>
</dbReference>
<dbReference type="Pfam" id="PF03652">
    <property type="entry name" value="RuvX"/>
    <property type="match status" value="1"/>
</dbReference>
<dbReference type="Gene3D" id="3.30.420.140">
    <property type="entry name" value="YqgF/RNase H-like domain"/>
    <property type="match status" value="1"/>
</dbReference>
<evidence type="ECO:0000256" key="3">
    <source>
        <dbReference type="ARBA" id="ARBA00022722"/>
    </source>
</evidence>
<protein>
    <recommendedName>
        <fullName evidence="5">Putative pre-16S rRNA nuclease</fullName>
        <ecNumber evidence="5">3.1.-.-</ecNumber>
    </recommendedName>
</protein>
<comment type="function">
    <text evidence="5">Could be a nuclease involved in processing of the 5'-end of pre-16S rRNA.</text>
</comment>
<dbReference type="InterPro" id="IPR012337">
    <property type="entry name" value="RNaseH-like_sf"/>
</dbReference>
<dbReference type="SUPFAM" id="SSF53098">
    <property type="entry name" value="Ribonuclease H-like"/>
    <property type="match status" value="1"/>
</dbReference>
<comment type="subcellular location">
    <subcellularLocation>
        <location evidence="5">Cytoplasm</location>
    </subcellularLocation>
</comment>
<dbReference type="CDD" id="cd16964">
    <property type="entry name" value="YqgF"/>
    <property type="match status" value="1"/>
</dbReference>
<evidence type="ECO:0000256" key="4">
    <source>
        <dbReference type="ARBA" id="ARBA00022801"/>
    </source>
</evidence>
<dbReference type="GO" id="GO:0004518">
    <property type="term" value="F:nuclease activity"/>
    <property type="evidence" value="ECO:0007669"/>
    <property type="project" value="UniProtKB-KW"/>
</dbReference>
<evidence type="ECO:0000256" key="1">
    <source>
        <dbReference type="ARBA" id="ARBA00022490"/>
    </source>
</evidence>
<dbReference type="EC" id="3.1.-.-" evidence="5"/>
<evidence type="ECO:0000259" key="6">
    <source>
        <dbReference type="SMART" id="SM00732"/>
    </source>
</evidence>
<dbReference type="GO" id="GO:0000967">
    <property type="term" value="P:rRNA 5'-end processing"/>
    <property type="evidence" value="ECO:0007669"/>
    <property type="project" value="UniProtKB-UniRule"/>
</dbReference>
<comment type="similarity">
    <text evidence="5">Belongs to the YqgF HJR family.</text>
</comment>
<dbReference type="PANTHER" id="PTHR33317:SF4">
    <property type="entry name" value="POLYNUCLEOTIDYL TRANSFERASE, RIBONUCLEASE H-LIKE SUPERFAMILY PROTEIN"/>
    <property type="match status" value="1"/>
</dbReference>
<feature type="domain" description="YqgF/RNase H-like" evidence="6">
    <location>
        <begin position="1"/>
        <end position="103"/>
    </location>
</feature>
<evidence type="ECO:0000313" key="8">
    <source>
        <dbReference type="Proteomes" id="UP000824074"/>
    </source>
</evidence>
<evidence type="ECO:0000256" key="2">
    <source>
        <dbReference type="ARBA" id="ARBA00022517"/>
    </source>
</evidence>
<accession>A0A9D1LHH4</accession>
<dbReference type="GO" id="GO:0005829">
    <property type="term" value="C:cytosol"/>
    <property type="evidence" value="ECO:0007669"/>
    <property type="project" value="TreeGrafter"/>
</dbReference>
<dbReference type="InterPro" id="IPR005227">
    <property type="entry name" value="YqgF"/>
</dbReference>
<comment type="caution">
    <text evidence="7">The sequence shown here is derived from an EMBL/GenBank/DDBJ whole genome shotgun (WGS) entry which is preliminary data.</text>
</comment>
<evidence type="ECO:0000256" key="5">
    <source>
        <dbReference type="HAMAP-Rule" id="MF_00651"/>
    </source>
</evidence>
<dbReference type="HAMAP" id="MF_00651">
    <property type="entry name" value="Nuclease_YqgF"/>
    <property type="match status" value="1"/>
</dbReference>